<dbReference type="SUPFAM" id="SSF53901">
    <property type="entry name" value="Thiolase-like"/>
    <property type="match status" value="4"/>
</dbReference>
<comment type="function">
    <text evidence="10">Involved in production of the polyketide antibiotic thailandamide.</text>
</comment>
<evidence type="ECO:0000256" key="8">
    <source>
        <dbReference type="ARBA" id="ARBA00022737"/>
    </source>
</evidence>
<dbReference type="InterPro" id="IPR024320">
    <property type="entry name" value="LPG_synthase_C"/>
</dbReference>
<dbReference type="GO" id="GO:0004312">
    <property type="term" value="F:fatty acid synthase activity"/>
    <property type="evidence" value="ECO:0007669"/>
    <property type="project" value="TreeGrafter"/>
</dbReference>
<dbReference type="InterPro" id="IPR054514">
    <property type="entry name" value="RhiE-like_linker"/>
</dbReference>
<feature type="active site" description="Proton acceptor; for dehydratase activity" evidence="11">
    <location>
        <position position="4886"/>
    </location>
</feature>
<dbReference type="CDD" id="cd08953">
    <property type="entry name" value="KR_2_SDR_x"/>
    <property type="match status" value="3"/>
</dbReference>
<dbReference type="eggNOG" id="COG1028">
    <property type="taxonomic scope" value="Bacteria"/>
</dbReference>
<feature type="domain" description="Carrier" evidence="13">
    <location>
        <begin position="5657"/>
        <end position="5733"/>
    </location>
</feature>
<gene>
    <name evidence="16" type="ORF">C900_01919</name>
</gene>
<dbReference type="STRING" id="1237149.C900_01919"/>
<feature type="region of interest" description="Disordered" evidence="12">
    <location>
        <begin position="6961"/>
        <end position="6984"/>
    </location>
</feature>
<feature type="domain" description="Carrier" evidence="13">
    <location>
        <begin position="4103"/>
        <end position="4181"/>
    </location>
</feature>
<feature type="domain" description="Ketosynthase family 3 (KS3)" evidence="14">
    <location>
        <begin position="985"/>
        <end position="1410"/>
    </location>
</feature>
<keyword evidence="6" id="KW-0597">Phosphoprotein</keyword>
<evidence type="ECO:0000256" key="10">
    <source>
        <dbReference type="ARBA" id="ARBA00054155"/>
    </source>
</evidence>
<dbReference type="InterPro" id="IPR009081">
    <property type="entry name" value="PP-bd_ACP"/>
</dbReference>
<dbReference type="GO" id="GO:0004315">
    <property type="term" value="F:3-oxoacyl-[acyl-carrier-protein] synthase activity"/>
    <property type="evidence" value="ECO:0007669"/>
    <property type="project" value="InterPro"/>
</dbReference>
<feature type="domain" description="Carrier" evidence="13">
    <location>
        <begin position="3984"/>
        <end position="4061"/>
    </location>
</feature>
<dbReference type="InterPro" id="IPR020806">
    <property type="entry name" value="PKS_PP-bd"/>
</dbReference>
<dbReference type="PATRIC" id="fig|1237149.3.peg.1874"/>
<comment type="caution">
    <text evidence="16">The sequence shown here is derived from an EMBL/GenBank/DDBJ whole genome shotgun (WGS) entry which is preliminary data.</text>
</comment>
<comment type="subcellular location">
    <subcellularLocation>
        <location evidence="2">Cytoplasm</location>
    </subcellularLocation>
</comment>
<feature type="domain" description="Ketosynthase family 3 (KS3)" evidence="14">
    <location>
        <begin position="2554"/>
        <end position="2992"/>
    </location>
</feature>
<dbReference type="SMART" id="SM00825">
    <property type="entry name" value="PKS_KS"/>
    <property type="match status" value="4"/>
</dbReference>
<feature type="domain" description="PKS/mFAS DH" evidence="15">
    <location>
        <begin position="4857"/>
        <end position="5139"/>
    </location>
</feature>
<dbReference type="InterPro" id="IPR014030">
    <property type="entry name" value="Ketoacyl_synth_N"/>
</dbReference>
<dbReference type="SMART" id="SM00826">
    <property type="entry name" value="PKS_DH"/>
    <property type="match status" value="4"/>
</dbReference>
<dbReference type="InterPro" id="IPR001597">
    <property type="entry name" value="ArAA_b-elim_lyase/Thr_aldolase"/>
</dbReference>
<dbReference type="CDD" id="cd00833">
    <property type="entry name" value="PKS"/>
    <property type="match status" value="4"/>
</dbReference>
<feature type="region of interest" description="N-terminal hotdog fold" evidence="11">
    <location>
        <begin position="3174"/>
        <end position="3291"/>
    </location>
</feature>
<dbReference type="SUPFAM" id="SSF53383">
    <property type="entry name" value="PLP-dependent transferases"/>
    <property type="match status" value="1"/>
</dbReference>
<dbReference type="GO" id="GO:0031177">
    <property type="term" value="F:phosphopantetheine binding"/>
    <property type="evidence" value="ECO:0007669"/>
    <property type="project" value="InterPro"/>
</dbReference>
<dbReference type="PROSITE" id="PS00012">
    <property type="entry name" value="PHOSPHOPANTETHEINE"/>
    <property type="match status" value="3"/>
</dbReference>
<dbReference type="EMBL" id="AMZN01000028">
    <property type="protein sequence ID" value="ELR72054.1"/>
    <property type="molecule type" value="Genomic_DNA"/>
</dbReference>
<dbReference type="OrthoDB" id="4317020at2"/>
<sequence>MTDKEVLLESTDCYLKSLIAEVAEISITDNDISTPFQELGIDSFRVLQIIRKLEEEFGTLPKTLLFENFNIGDLSHYFVDKHQQALAKKFATGKLSEGTVVEASRKPEKQHDAAQETVVKKPQNTLLNMPIRILEKEADKHPELQKLVKRLFDQHKNEGSSSRGTRNIAPNLFIGSERRGYFNYSRCKNIILVYTYTGPKDYLPVLSEEIYQYCKANNFELNLFSSEEIGSIGSAPFSATPFGVLSRVAISDFTLQGSKMRRLRYQVSKFEGAGKCRTEEYQAGSDKKTDKEIADIIDQWCAPRTMVNPLIYIVKDEILTGTLSAEHRLFLTYMDDVLQNVILISKLSSEENGYLMDLEFYPQDMPLGGLEFAIVKIIEVLAAEGCTMLSLGGTYGCKLAPSSNADPELDKTLDYLREQNIFNDEGNLQFKNKFRPEHNTVFLCRPVGSSPDNVTDIIMMIADPAKMQTSDEENHTSFMSLSDQPEIERQSLSDAAGEINLDDQLAQEEKQQVVIEGNERSVMLSDFGYNPLNIPNSNIEFDLKTDSWAQLELPAIQSQLSYLYTQLQQPVNLEESLKSVFPFSYFALTTAGRTAEHAFCKSWSNKGIVLQNLLFPTTIFHQIENDFTPRELPHPEVFKLDSEELYKGNLNWEALRKQVESDPKSIAFVLIEVDDNAAGGAPVSMQHLRQVKALLSQHAIPLVFDATRIVENAQFIIEHEKEFDGKNIWEVVREISTHADAVIASLAKDFCVNKGGLIATNDEELFNKIQNLIQEEGIGLDVIDKKVIALSLQDLNKIESRVLRRMESVRMISSTLKNSNIPVVQPARGHCILIDVKQIPEFHQFGYPVASFLAWMYQSTGIRAGAHNAGMQKDTSINNLVRLAIPVGLKHNEAEEIAKRLVNAFAKKHNIPELIPESHPSGSLGDIHAKFTLKKYHHVTGKVVTKPSSATDSTGTENPSVSNSDISKQAGQQESVTGSNSPRQSGDIAIVGMAGRYPKAKNMNEFWDNLVQGKDCIETIPEVRFKQRLHNKFSERYRGGFIDDIDKFDSLFFNISPREAEYLDPQERLFLEVAWEAIEDAGYYPETLAEENTPRDIGVFVGAVWTLYQMLGVEEKFKGNNLNPSSHLWGIANRVSYAFNLSGPSLSVDTACSSSLTALYLACEAIYKGECSGAIVGGVNLDIHQSKIDINTGGGALSEDGVCRTFGKGANGYVAGEGVGALFLKPLDKAVEDGDNIYGVIKGIAINHGGKTSGFMVPSPKAQAKVVTTALENAKVDARSIGYVEAHGTGTELGDPIEISGLTTAFEKYEVDKQGCSIGSVKTNIGHLEAAAGIVGIHKVLLQMKYRKLVPSLHSSELNPFIDFKNSPFYVEQVTEEWKPKVIDGVQLPLRAGVSSFGAGGANAHVIIEAYNSPALQRKSSPTEPKNQIYPLSARNDDQLRETAVRLRDFLLKDLAADAPLHTGDVAHTLRVGRKSFEHRLVIIAKTKEELIEKLTRFIDGKKDDTVLTGQVKNSEGITRLLNRKEKEEFIKLLSQSGDLRKLATLWTDGILPDWQGIEALETGMKVHLPTYPFADKRHWIADTSKTPNLTMHSNTGIHPLIDSNESTFERQIFKKIFHDKDFVIYDHLVSEIPTLPGVAYLDFARKAGEIAAGRKVQRIKNILWLSPLTVNDSKPTEAFIELKPNGSLVQFEIFSENENGQKQLHSQGKLSYATAQELDAEPEFIELESIRGRCEKAMDGKDAYPHFKALGLDLGPSFQVLQEVFQNEQEILGILQIPEVRQGDFSDFVLHPSLIDGTGQTGMAAQLSENDKGGTGEMYVPYSFGEVEILHPLQEKCYAYVKKANDPNAKVTKTNILVVDENGKVLVKIKDSVGVPLVSVHEKPAQDVHSDEFSKLYYAPVWEKSPLQVEGDQNYDPVVIFDTNDKFFKLYQTGIKAAGEDVNRVKLVKPGDKFEDLGQQTYTVNPQEPGDFTRLFESLNKSDFAVEKICFAWPFDQRIQEYKEDTLKASLEKGVYAFLYLCQALVGQKYKNAVELLYLYSSDIEGQPHHAAINGFAKTLHIEHSKLSCKLLEIVQKKPASDKALDYIIAEFTQSGQQEMTVRYQENERHIRKLKQYQFEQTEDPASVQSLGLKEKGVYIIAGGAGGLGLIFAQYLAKEYQARLVLTGRSALSDERNAELEKLREAGAEVLYLQADISRFDEAERLVNETKSAFGPVNGIIHSAGVLRDSYIRNKTREEMEAVFAPKLLGTVNLDTATQKEELDFFVLFSSMAAVGGNMGQSDYSFANSFMDAFAARREHFKTKGKRSGKTLSINWSIWADGGMKLDEQTEIFFKKNLGIIPLQVDTGLEAFTKGLGITEPQLAVVEGDQEKIELAWGLREEEPKVAAQPEDSGQSSPSESVAPAADKELAEMVQGELSRIVMDFLKLDAEDVAVDKILMDLGFDSIGLATFANSVNDTYGLDDVTPVLFFEYPSIEEVTKFLCAEHKNEVLRYHQGSQAAASDNSASGQQHKTEDAQEVSFALKKGWDPVALDNSHHQPVNGSFSAESRFRDMPIAIVGMSGVMPQSDDLDEFWEKLRDAENNMVTLIPKDRWSWEEYYGDPLDGGNKTRAKWGGFMREVDKFDPLFWGISPVEAAAMDPQQRIFLETVWHAIEDSGHKVSELSGTRTGVFVGAATRDYIDIMSQTDAELSGYSGSGTSHAVLANRVSYLLNLHGPSAPLDTACSSSLVALHRAIESIHTGSCEMAIVGGVQVMLTPAAFISFGAAGMLADDGKCKTFDDRADGYVRGEGSGAIVIKPLAKAEADGDHIYAVIKATAENHGGKVTVLTAPNPNAQADLLMEAYEKAEVDPTTVGFIECHGTGTKLGDPIEIQAMKKAFAELYKKHNKDAPAKPHIGLTSVKSNIGHLETGAGIAGILKVLLSIRHKKIPALLHFEKLNSFIKIEGTPFYMVDKLRDWEPIRDENGSPFPRRAGVSSFGFGGANVHVVLEEYIPPQHQALVQFDSPYIIVLSAKKGDRLKEYVQRMLRYLENNEVELADFAYTLQVGRDTMAERLAIVVSNKEELKQKFNDFLEDNENIENLFHYNIQTKKGATQPAVDGNEDLSALIREKQFEKLAGLWVSGMEIDWSLLYKQGVPKRLSLPGYPFARERYWFSVKEKENTPAVSGHTNYLHPLVQTNVSTFREQKFASLFTGEEFFFADHMVGTQKILPGVAYMEMARVAGELSGGARVRFIRNLVWVKPLIVDDNAKQAEVSLMPNRDEFDFTVKTLGSEGHITHCYGKLAYNGTITEPPVLDVAAIRSRCTKEIFTGDALYEFLRQTGLNLGAGFQIVQNMYANENESLAVVQLPAHLRETADQFWLHPALMDGSIHSGAGLLQMSPVEVPFSLPFSVGEVQVIDTLKDLQYGYATWAEDNDLNNPTNLKTNFCLLDKNGKVLVRIKDFISKPLFKDAAKQNGTPKPQLAPASAGNVGLHALEPVWKELPQTRHNGVIVAESARILLLGGNQEQLDWLKKSFDHANLIEIPAGSGTDAIEAALRDQAFDQLVWMAPDVAEKASVDSHEIIAGQEKGVITVFRTVKVLQKLGYADKALQWTLITGNTQHVKEDDRVLAAHAGVFGMAGSLAKEFPGWNLRLLDVDSLGSVTATECLSQDWDRQGDGLAHRQGKWFSPGLTRMDALQPSSPIYKQKGVYVVIGGAGGLGEVWSRFMIEQYQARIVWIGRRKADDTITEKIKLLSGMGEAPVYISADATKAAELERARKEILKRYPVINGVVHSALVLKDQSLLNMDEAAFKAGLSAKVDISVSMDAAFGALDLDFILFFSSIVSFFKTPGQSNYAAGCAFKDSFAHSLGQQRKYPVKVMNWGYWGSVGVATDELTRQRIAQMGIGSIEPEEGMSALQNFVDSGIRQQVLIKVLNNQILQAITLPEEGAQPIETAPVAVPNAQKMMTKYDEPVRSGSNGHIATNGKQTDSILQRSHDVSEQMISDYVQQTITETLADGLKIEAGAINADTSYADYGVDSIVGVNLIRTINKAFGIELETISLFEHGSVNKLTQFVVSHWSERIAAQLQPTSNVAYTPEVATNQSTVDYRTDYHSSAEVSEQLVSDYVQQIITETLADGLKIDAGAINTDTSYADYGVDSIVGVNLIRTINKAFGIELETISLFEHGSVDKLTQYIASNWLEKVAALLQQTNGTSQASDTVYSDQKVNIPVASEHRFANLSTALHDGNTGNIPGSHHYSEGSSKPFKIDQDQIAIIGMSGRISESESVEEFWQYLKAGKDMVREVTRWKPSECVMPGTQKEGYCTRGGFLKSAELFDPGFFKISPLEAQYMDPQQRLFMEESFKALEDAGYAGKSIDGKQCGVYVGCGETGYSGLFQDNPPAQAFWGNAMSIIPARIAYYLNLQGPAVAIDTACSSSLVAIHMACQSLWSQETDMALAGGVFVMPAPGYYQNSNRAGMLSPEGKTYAFDSRANGFVPGEGVGVVVLKRLQKALEDGDNIHGVIIGSGINQDGSTNGITAPSALSQERLELSIYERFNINPESIQLVEAHGTGTPLGDPIEYRALSNAFRKYSDKNQFCAIGSVKTNIGHAATAAGVAGVFKQLLSFRNKQLPPSINFKEGNPAINFESSPFYVNTELRDWNTEDGRKRRSAISSFGFSGTNAHMVLEEAPSLQPVVIESPAYLVVLSAQTQEQLKQQAENLLSYCKNTPDVSLNNLSYTLFVGRVHLRDRLACVVRNYQELVQYLEKWLETGTVSQVYTSEINEGKVREQVSLKNFANQCIHECRNGISPVRYVEHLSTIADLYIKGYSLDFESLFVKGSKRISLPTYPFARERYWVEPLSSAQLKPGRGASTYIHPLLHANTSDLAQQSYTSWFSGEEFFLSDHVVNGQKVLPGVAYIEMARAAVMNATPGLVESNSLELNNVIWLQPVTVTEEKEVVIELAPNDDGKINFEIYSQHNEREVIHCRGNAEYSDEILPARIDIDQLYSEMQNSSVDMDSVYADFVRVGINHGPSYRGVTSLYRGEKQLLAQLALPSIVENTQDDYVLHPAVMDSALQASMGLIMDENSREPKIPFALEYVRIISPCTKEMFAWIRYAQGSNPGDTVAKIDIDLCDLHGNICVQMYGFSARVLKGGPGLAAESEELVGETSGAADLHSLEPVWNELPQARRNGVIVAESARILLLGGNQEQLDWLKKSYDHAELLEIPAGSDTDAIEAALRDQTFDQLVWMAPDVAEKARVDSDEIIAGQEKGVLTVFRTVKALQKLGYADKALQWTLITGNTQHVKEGDRVLAAHAGVFGMAGSLAKEFPGWNLRLLDVDSLGSVTAKECLSLDWDKQGDGLAHRQGKWFAPGLSRMDVLQPSSPIYKQKGVYVVIGGAGGLGEVWSRFMIEQYQARIVWIGRRKADDTIKEKIEQLSGVSEAPVYISADATKAADLGRARKEILKKYPVINGVVHSALVLKDQSLLNMEESAFKAGLSAKVDISVSMDAVFGELDLDFMLFFSSIVSFFKTPGQSNYAAGCAFKDSFAHSLGQQRKYPVKIMNWGYWGSVGVATDELTRQRVAQMGIGSIEPEEGMSALQAFVDSDIHQVVLIKLLNEQVLKAITLPERDTHSSVNNAATLQEEKAISSQDSNSNIVPAQEQRRSETASEGAGTSLHDKGIIFFQNIIAEMLRMKPQQVDPQKLLSDYGLDSIMVGQLTERLRKVFPNVSGTLFFEVQNVHELVDYFMTNEKENLVAVTSGLPSNNGAATNGSVSKITEEPAYYEMKSASPALEKMTSKYPQKTAGSGNETPLDHGSLKERSISYFRNLIAEMLRMKPQQVEPQKPLSEYGLDSIMVGQLTDRLRKAFPDISGTLFFEVQSVDELADYFIENRKDDLVAVTGFATPAAPQQPDNASERKSDVAIMQQRPMLNFRAMNRGRHQFTPQQTPSSVAGPSVFDVAIVGLSGRYPKSESLAELWKNLSNGVNCIEEIPDDRWNWAEYYDPEKGKPGKMYTKWGGFIRDIDKFDPAFFKISPQEAETIDPQERVFVEACYHAIEDAGYKPENLDKDHKVGVFAGVLNSRYTVQPNFFSFANRVSYLFNFQGPSMAVDTACSSSLTAIHLALESLYGGLSTVAIAGGVNLIIDPDHFLRFADMGMLSSDGENKSFGDGGDGFVDAEGVGAVVLKPLTKAEQDGDHIYGIIKGSALNAGGKTNGYNTPNPRAQANVVSVALERSNIKAEQLSYIETHGTGTAFGDSIEIAGLSRAFKETNGKQFCAIGSVKSNIGHSESAAGIAALSKVLLQMKYKQLVPSINADVVNPEIDFSKTPFKLQRSLEKWHPTRNINGVSQEIPRIAGVSAFGAGGANAHLIIQEYKPSHAGESTQQNTRVIIPLSAKSVEQLKRKAQDLLSFIREAEANDLQGISMTSMAYTLQTGREALEERLGFVVDSIDQLAEKLEAYINDTPDIEGLYQGNINQGTEGLSFISQDDDLKETIIGKWVAENKLSKLLELWIKGLDLDWSMLYDQVKPKRMSLPGYPFARERYWLEINGKTGIAKATTSATIHPLLHSNTSDLSQLCYSSTFTGKEFFFDHKVNGRNVLPAAVYLEMARAAVEKSLPAVQGENVVELHQVVWAQPVVAAQHRQVSIALLVNDYGRIDFEVFTGEGGQKVINCQGQAAISHQSTVAKVDISGLQKQMQKNDLVSGRIYNDLSKRGINYGPAYQGIATVYQGEGQLLVGMSFPDNSDHNPKDYRLHPALTDSALQAVIALYTGEKNVKIQPSLPNSLESLAVLSPLTNEMFAWLRYSDSHTDDKPKIDIDLVDNEGNVRAQIRGVSYNVDNDIALGEQAEWVFSTNGVDGKHTDSGNPEKKIELFLKQEIALQLQLPVQKVASDDSFFELGLDSISITRIIDRANQLVDGNLVPSIVFEYINIHQLAGFIANSFQEKVEHIVVTRQKQQAENGQLPKLAPLPRKKLFDGPSNGNGAVSKSAGTNGNGQSQTSVEARSVWNSIANQKTPAMSDNILVPMQTRGDKPPIFAIPGAGGNVLCFQPLSQSLGKEQPFYGLQAVGLDGQSQPLDTVKKIAKANVTALKKVQSSGPYVLLGYSNGGVIAFEMAKMLHRQKEKVASLILLDSVCPTIQNEDEADQIAFLYKNLAHATGVDVSGIDIEKLRQIAGDDRVEYLYNHTKKFGFEMTKDQFALMYSVAMTNANACRVYKPTKLPGKVKVTLFRATDAYDDKPKDYGWNQWLNDPLKIYDVKSGHFSIVDNGPIQEVAKKIVNESDSFDRIRVS</sequence>
<dbReference type="InterPro" id="IPR049900">
    <property type="entry name" value="PKS_mFAS_DH"/>
</dbReference>
<feature type="domain" description="Carrier" evidence="13">
    <location>
        <begin position="2413"/>
        <end position="2488"/>
    </location>
</feature>
<dbReference type="Pfam" id="PF21089">
    <property type="entry name" value="PKS_DH_N"/>
    <property type="match status" value="4"/>
</dbReference>
<feature type="active site" description="Proton donor; for dehydratase activity" evidence="11">
    <location>
        <position position="1797"/>
    </location>
</feature>
<evidence type="ECO:0000259" key="15">
    <source>
        <dbReference type="PROSITE" id="PS52019"/>
    </source>
</evidence>
<name>L8JWQ4_9BACT</name>
<dbReference type="SMART" id="SM00822">
    <property type="entry name" value="PKS_KR"/>
    <property type="match status" value="3"/>
</dbReference>
<feature type="domain" description="PKS/mFAS DH" evidence="15">
    <location>
        <begin position="1599"/>
        <end position="1887"/>
    </location>
</feature>
<evidence type="ECO:0000313" key="16">
    <source>
        <dbReference type="EMBL" id="ELR72054.1"/>
    </source>
</evidence>
<dbReference type="SUPFAM" id="SSF47336">
    <property type="entry name" value="ACP-like"/>
    <property type="match status" value="7"/>
</dbReference>
<dbReference type="Pfam" id="PF09924">
    <property type="entry name" value="LPG_synthase_C"/>
    <property type="match status" value="1"/>
</dbReference>
<keyword evidence="7" id="KW-0808">Transferase</keyword>
<dbReference type="InterPro" id="IPR050091">
    <property type="entry name" value="PKS_NRPS_Biosynth_Enz"/>
</dbReference>
<dbReference type="GO" id="GO:0016829">
    <property type="term" value="F:lyase activity"/>
    <property type="evidence" value="ECO:0007669"/>
    <property type="project" value="InterPro"/>
</dbReference>
<dbReference type="InterPro" id="IPR057326">
    <property type="entry name" value="KR_dom"/>
</dbReference>
<feature type="region of interest" description="N-terminal hotdog fold" evidence="11">
    <location>
        <begin position="4857"/>
        <end position="4978"/>
    </location>
</feature>
<feature type="region of interest" description="C-terminal hotdog fold" evidence="11">
    <location>
        <begin position="6681"/>
        <end position="6828"/>
    </location>
</feature>
<comment type="pathway">
    <text evidence="3">Antibiotic biosynthesis.</text>
</comment>
<dbReference type="Pfam" id="PF08659">
    <property type="entry name" value="KR"/>
    <property type="match status" value="3"/>
</dbReference>
<dbReference type="Pfam" id="PF21394">
    <property type="entry name" value="Beta-ketacyl_N"/>
    <property type="match status" value="1"/>
</dbReference>
<dbReference type="InterPro" id="IPR049551">
    <property type="entry name" value="PKS_DH_C"/>
</dbReference>
<dbReference type="Proteomes" id="UP000011135">
    <property type="component" value="Unassembled WGS sequence"/>
</dbReference>
<proteinExistence type="predicted"/>
<feature type="region of interest" description="Disordered" evidence="12">
    <location>
        <begin position="2385"/>
        <end position="2408"/>
    </location>
</feature>
<accession>L8JWQ4</accession>
<evidence type="ECO:0000256" key="2">
    <source>
        <dbReference type="ARBA" id="ARBA00004496"/>
    </source>
</evidence>
<evidence type="ECO:0000256" key="9">
    <source>
        <dbReference type="ARBA" id="ARBA00022898"/>
    </source>
</evidence>
<dbReference type="InterPro" id="IPR013968">
    <property type="entry name" value="PKS_KR"/>
</dbReference>
<dbReference type="PROSITE" id="PS52004">
    <property type="entry name" value="KS3_2"/>
    <property type="match status" value="4"/>
</dbReference>
<feature type="domain" description="Ketosynthase family 3 (KS3)" evidence="14">
    <location>
        <begin position="5939"/>
        <end position="6356"/>
    </location>
</feature>
<keyword evidence="5" id="KW-0963">Cytoplasm</keyword>
<dbReference type="InterPro" id="IPR015421">
    <property type="entry name" value="PyrdxlP-dep_Trfase_major"/>
</dbReference>
<dbReference type="Gene3D" id="3.90.1150.10">
    <property type="entry name" value="Aspartate Aminotransferase, domain 1"/>
    <property type="match status" value="1"/>
</dbReference>
<dbReference type="InterPro" id="IPR036291">
    <property type="entry name" value="NAD(P)-bd_dom_sf"/>
</dbReference>
<evidence type="ECO:0000256" key="6">
    <source>
        <dbReference type="ARBA" id="ARBA00022553"/>
    </source>
</evidence>
<dbReference type="InterPro" id="IPR018201">
    <property type="entry name" value="Ketoacyl_synth_AS"/>
</dbReference>
<feature type="domain" description="PKS/mFAS DH" evidence="15">
    <location>
        <begin position="3174"/>
        <end position="3455"/>
    </location>
</feature>
<dbReference type="InterPro" id="IPR036736">
    <property type="entry name" value="ACP-like_sf"/>
</dbReference>
<dbReference type="eggNOG" id="COG2898">
    <property type="taxonomic scope" value="Bacteria"/>
</dbReference>
<evidence type="ECO:0000256" key="12">
    <source>
        <dbReference type="SAM" id="MobiDB-lite"/>
    </source>
</evidence>
<dbReference type="InterPro" id="IPR020802">
    <property type="entry name" value="TesA-like"/>
</dbReference>
<dbReference type="InterPro" id="IPR001031">
    <property type="entry name" value="Thioesterase"/>
</dbReference>
<reference evidence="16 17" key="1">
    <citation type="submission" date="2012-12" db="EMBL/GenBank/DDBJ databases">
        <title>Genome assembly of Fulvivirga imtechensis AK7.</title>
        <authorList>
            <person name="Nupur N."/>
            <person name="Khatri I."/>
            <person name="Kumar R."/>
            <person name="Subramanian S."/>
            <person name="Pinnaka A."/>
        </authorList>
    </citation>
    <scope>NUCLEOTIDE SEQUENCE [LARGE SCALE GENOMIC DNA]</scope>
    <source>
        <strain evidence="16 17">AK7</strain>
    </source>
</reference>
<feature type="active site" description="Proton acceptor; for dehydratase activity" evidence="11">
    <location>
        <position position="6575"/>
    </location>
</feature>
<dbReference type="Pfam" id="PF00550">
    <property type="entry name" value="PP-binding"/>
    <property type="match status" value="7"/>
</dbReference>
<dbReference type="InterPro" id="IPR020807">
    <property type="entry name" value="PKS_DH"/>
</dbReference>
<dbReference type="InterPro" id="IPR029058">
    <property type="entry name" value="AB_hydrolase_fold"/>
</dbReference>
<dbReference type="InterPro" id="IPR016039">
    <property type="entry name" value="Thiolase-like"/>
</dbReference>
<dbReference type="RefSeq" id="WP_009579363.1">
    <property type="nucleotide sequence ID" value="NZ_AMZN01000028.1"/>
</dbReference>
<comment type="cofactor">
    <cofactor evidence="1">
        <name>pyridoxal 5'-phosphate</name>
        <dbReference type="ChEBI" id="CHEBI:597326"/>
    </cofactor>
</comment>
<evidence type="ECO:0000256" key="1">
    <source>
        <dbReference type="ARBA" id="ARBA00001933"/>
    </source>
</evidence>
<dbReference type="InterPro" id="IPR015422">
    <property type="entry name" value="PyrdxlP-dep_Trfase_small"/>
</dbReference>
<evidence type="ECO:0000256" key="3">
    <source>
        <dbReference type="ARBA" id="ARBA00004792"/>
    </source>
</evidence>
<dbReference type="GO" id="GO:0005737">
    <property type="term" value="C:cytoplasm"/>
    <property type="evidence" value="ECO:0007669"/>
    <property type="project" value="UniProtKB-SubCell"/>
</dbReference>
<feature type="region of interest" description="N-terminal hotdog fold" evidence="11">
    <location>
        <begin position="6547"/>
        <end position="6667"/>
    </location>
</feature>
<feature type="active site" description="Proton donor; for dehydratase activity" evidence="11">
    <location>
        <position position="5054"/>
    </location>
</feature>
<dbReference type="GO" id="GO:0071770">
    <property type="term" value="P:DIM/DIP cell wall layer assembly"/>
    <property type="evidence" value="ECO:0007669"/>
    <property type="project" value="TreeGrafter"/>
</dbReference>
<dbReference type="Pfam" id="PF00109">
    <property type="entry name" value="ketoacyl-synt"/>
    <property type="match status" value="4"/>
</dbReference>
<feature type="region of interest" description="N-terminal hotdog fold" evidence="11">
    <location>
        <begin position="1599"/>
        <end position="1718"/>
    </location>
</feature>
<protein>
    <submittedName>
        <fullName evidence="16">Malonyl CoA-acyl carrier protein transacylase</fullName>
    </submittedName>
</protein>
<feature type="region of interest" description="C-terminal hotdog fold" evidence="11">
    <location>
        <begin position="1736"/>
        <end position="1887"/>
    </location>
</feature>
<dbReference type="Gene3D" id="3.40.640.10">
    <property type="entry name" value="Type I PLP-dependent aspartate aminotransferase-like (Major domain)"/>
    <property type="match status" value="1"/>
</dbReference>
<dbReference type="Gene3D" id="3.40.50.720">
    <property type="entry name" value="NAD(P)-binding Rossmann-like Domain"/>
    <property type="match status" value="3"/>
</dbReference>
<dbReference type="Gene3D" id="3.40.47.10">
    <property type="match status" value="4"/>
</dbReference>
<feature type="active site" description="Proton donor; for dehydratase activity" evidence="11">
    <location>
        <position position="3368"/>
    </location>
</feature>
<keyword evidence="4" id="KW-0596">Phosphopantetheine</keyword>
<dbReference type="eggNOG" id="COG3321">
    <property type="taxonomic scope" value="Bacteria"/>
</dbReference>
<dbReference type="Gene3D" id="3.40.50.1820">
    <property type="entry name" value="alpha/beta hydrolase"/>
    <property type="match status" value="1"/>
</dbReference>
<dbReference type="SMART" id="SM01294">
    <property type="entry name" value="PKS_PP_betabranch"/>
    <property type="match status" value="3"/>
</dbReference>
<dbReference type="Pfam" id="PF02801">
    <property type="entry name" value="Ketoacyl-synt_C"/>
    <property type="match status" value="4"/>
</dbReference>
<dbReference type="PROSITE" id="PS52019">
    <property type="entry name" value="PKS_MFAS_DH"/>
    <property type="match status" value="4"/>
</dbReference>
<dbReference type="GO" id="GO:0006633">
    <property type="term" value="P:fatty acid biosynthetic process"/>
    <property type="evidence" value="ECO:0007669"/>
    <property type="project" value="InterPro"/>
</dbReference>
<dbReference type="Pfam" id="PF22336">
    <property type="entry name" value="RhiE-like_linker"/>
    <property type="match status" value="3"/>
</dbReference>
<feature type="domain" description="Carrier" evidence="13">
    <location>
        <begin position="6852"/>
        <end position="6926"/>
    </location>
</feature>
<feature type="domain" description="Carrier" evidence="13">
    <location>
        <begin position="9"/>
        <end position="82"/>
    </location>
</feature>
<dbReference type="SMART" id="SM00824">
    <property type="entry name" value="PKS_TE"/>
    <property type="match status" value="1"/>
</dbReference>
<dbReference type="GO" id="GO:0005886">
    <property type="term" value="C:plasma membrane"/>
    <property type="evidence" value="ECO:0007669"/>
    <property type="project" value="TreeGrafter"/>
</dbReference>
<dbReference type="InterPro" id="IPR006162">
    <property type="entry name" value="Ppantetheine_attach_site"/>
</dbReference>
<dbReference type="PANTHER" id="PTHR43775">
    <property type="entry name" value="FATTY ACID SYNTHASE"/>
    <property type="match status" value="1"/>
</dbReference>
<dbReference type="Gene3D" id="1.10.1240.100">
    <property type="match status" value="4"/>
</dbReference>
<dbReference type="PROSITE" id="PS00606">
    <property type="entry name" value="KS3_1"/>
    <property type="match status" value="4"/>
</dbReference>
<dbReference type="PANTHER" id="PTHR43775:SF37">
    <property type="entry name" value="SI:DKEY-61P9.11"/>
    <property type="match status" value="1"/>
</dbReference>
<dbReference type="InterPro" id="IPR049490">
    <property type="entry name" value="C883_1060-like_KR_N"/>
</dbReference>
<dbReference type="Pfam" id="PF01212">
    <property type="entry name" value="Beta_elim_lyase"/>
    <property type="match status" value="1"/>
</dbReference>
<evidence type="ECO:0000256" key="7">
    <source>
        <dbReference type="ARBA" id="ARBA00022679"/>
    </source>
</evidence>
<feature type="domain" description="Carrier" evidence="13">
    <location>
        <begin position="5799"/>
        <end position="5875"/>
    </location>
</feature>
<feature type="compositionally biased region" description="Polar residues" evidence="12">
    <location>
        <begin position="5629"/>
        <end position="5639"/>
    </location>
</feature>
<dbReference type="InterPro" id="IPR014031">
    <property type="entry name" value="Ketoacyl_synth_C"/>
</dbReference>
<dbReference type="Gene3D" id="1.10.1200.10">
    <property type="entry name" value="ACP-like"/>
    <property type="match status" value="7"/>
</dbReference>
<evidence type="ECO:0000259" key="13">
    <source>
        <dbReference type="PROSITE" id="PS50075"/>
    </source>
</evidence>
<keyword evidence="8" id="KW-0677">Repeat</keyword>
<dbReference type="Pfam" id="PF22621">
    <property type="entry name" value="CurL-like_PKS_C"/>
    <property type="match status" value="1"/>
</dbReference>
<feature type="domain" description="PKS/mFAS DH" evidence="15">
    <location>
        <begin position="6547"/>
        <end position="6828"/>
    </location>
</feature>
<organism evidence="16 17">
    <name type="scientific">Fulvivirga imtechensis AK7</name>
    <dbReference type="NCBI Taxonomy" id="1237149"/>
    <lineage>
        <taxon>Bacteria</taxon>
        <taxon>Pseudomonadati</taxon>
        <taxon>Bacteroidota</taxon>
        <taxon>Cytophagia</taxon>
        <taxon>Cytophagales</taxon>
        <taxon>Fulvivirgaceae</taxon>
        <taxon>Fulvivirga</taxon>
    </lineage>
</organism>
<feature type="compositionally biased region" description="Polar residues" evidence="12">
    <location>
        <begin position="946"/>
        <end position="984"/>
    </location>
</feature>
<evidence type="ECO:0000256" key="11">
    <source>
        <dbReference type="PROSITE-ProRule" id="PRU01363"/>
    </source>
</evidence>
<feature type="compositionally biased region" description="Polar residues" evidence="12">
    <location>
        <begin position="6963"/>
        <end position="6984"/>
    </location>
</feature>
<feature type="active site" description="Proton acceptor; for dehydratase activity" evidence="11">
    <location>
        <position position="1628"/>
    </location>
</feature>
<dbReference type="InterPro" id="IPR049552">
    <property type="entry name" value="PKS_DH_N"/>
</dbReference>
<dbReference type="Pfam" id="PF14765">
    <property type="entry name" value="PS-DH"/>
    <property type="match status" value="4"/>
</dbReference>
<feature type="region of interest" description="C-terminal hotdog fold" evidence="11">
    <location>
        <begin position="3306"/>
        <end position="3455"/>
    </location>
</feature>
<dbReference type="SMART" id="SM00823">
    <property type="entry name" value="PKS_PP"/>
    <property type="match status" value="7"/>
</dbReference>
<dbReference type="InterPro" id="IPR020841">
    <property type="entry name" value="PKS_Beta-ketoAc_synthase_dom"/>
</dbReference>
<evidence type="ECO:0000256" key="5">
    <source>
        <dbReference type="ARBA" id="ARBA00022490"/>
    </source>
</evidence>
<feature type="region of interest" description="C-terminal hotdog fold" evidence="11">
    <location>
        <begin position="4992"/>
        <end position="5139"/>
    </location>
</feature>
<feature type="region of interest" description="Disordered" evidence="12">
    <location>
        <begin position="5625"/>
        <end position="5655"/>
    </location>
</feature>
<dbReference type="FunFam" id="3.40.47.10:FF:000019">
    <property type="entry name" value="Polyketide synthase type I"/>
    <property type="match status" value="3"/>
</dbReference>
<feature type="active site" description="Proton acceptor; for dehydratase activity" evidence="11">
    <location>
        <position position="3203"/>
    </location>
</feature>
<evidence type="ECO:0000259" key="14">
    <source>
        <dbReference type="PROSITE" id="PS52004"/>
    </source>
</evidence>
<evidence type="ECO:0000256" key="4">
    <source>
        <dbReference type="ARBA" id="ARBA00022450"/>
    </source>
</evidence>
<dbReference type="Gene3D" id="3.10.129.110">
    <property type="entry name" value="Polyketide synthase dehydratase"/>
    <property type="match status" value="4"/>
</dbReference>
<keyword evidence="17" id="KW-1185">Reference proteome</keyword>
<feature type="active site" description="Proton donor; for dehydratase activity" evidence="11">
    <location>
        <position position="6743"/>
    </location>
</feature>
<dbReference type="SUPFAM" id="SSF53474">
    <property type="entry name" value="alpha/beta-Hydrolases"/>
    <property type="match status" value="1"/>
</dbReference>
<dbReference type="InterPro" id="IPR042104">
    <property type="entry name" value="PKS_dehydratase_sf"/>
</dbReference>
<feature type="domain" description="Ketosynthase family 3 (KS3)" evidence="14">
    <location>
        <begin position="4251"/>
        <end position="4669"/>
    </location>
</feature>
<dbReference type="SUPFAM" id="SSF51735">
    <property type="entry name" value="NAD(P)-binding Rossmann-fold domains"/>
    <property type="match status" value="6"/>
</dbReference>
<dbReference type="PROSITE" id="PS50075">
    <property type="entry name" value="CARRIER"/>
    <property type="match status" value="7"/>
</dbReference>
<feature type="region of interest" description="Disordered" evidence="12">
    <location>
        <begin position="944"/>
        <end position="987"/>
    </location>
</feature>
<dbReference type="Pfam" id="PF00975">
    <property type="entry name" value="Thioesterase"/>
    <property type="match status" value="1"/>
</dbReference>
<keyword evidence="9" id="KW-0663">Pyridoxal phosphate</keyword>
<evidence type="ECO:0000313" key="17">
    <source>
        <dbReference type="Proteomes" id="UP000011135"/>
    </source>
</evidence>
<dbReference type="InterPro" id="IPR015424">
    <property type="entry name" value="PyrdxlP-dep_Trfase"/>
</dbReference>
<dbReference type="GO" id="GO:0006520">
    <property type="term" value="P:amino acid metabolic process"/>
    <property type="evidence" value="ECO:0007669"/>
    <property type="project" value="InterPro"/>
</dbReference>